<reference evidence="2 3" key="1">
    <citation type="submission" date="2020-04" db="EMBL/GenBank/DDBJ databases">
        <authorList>
            <person name="Yin C."/>
        </authorList>
    </citation>
    <scope>NUCLEOTIDE SEQUENCE [LARGE SCALE GENOMIC DNA]</scope>
    <source>
        <strain evidence="2 3">Ae27</strain>
    </source>
</reference>
<dbReference type="Proteomes" id="UP000570474">
    <property type="component" value="Unassembled WGS sequence"/>
</dbReference>
<evidence type="ECO:0000313" key="3">
    <source>
        <dbReference type="Proteomes" id="UP000570474"/>
    </source>
</evidence>
<evidence type="ECO:0000313" key="2">
    <source>
        <dbReference type="EMBL" id="NLR66935.1"/>
    </source>
</evidence>
<proteinExistence type="predicted"/>
<dbReference type="Pfam" id="PF12680">
    <property type="entry name" value="SnoaL_2"/>
    <property type="match status" value="1"/>
</dbReference>
<evidence type="ECO:0000259" key="1">
    <source>
        <dbReference type="Pfam" id="PF12680"/>
    </source>
</evidence>
<comment type="caution">
    <text evidence="2">The sequence shown here is derived from an EMBL/GenBank/DDBJ whole genome shotgun (WGS) entry which is preliminary data.</text>
</comment>
<dbReference type="RefSeq" id="WP_168872833.1">
    <property type="nucleotide sequence ID" value="NZ_JABAIA010000002.1"/>
</dbReference>
<protein>
    <submittedName>
        <fullName evidence="2">Nuclear transport factor 2 family protein</fullName>
    </submittedName>
</protein>
<sequence>MSANNQLELTAQTWLNAFNERDLEKLLSLYHDQAVHYSPKLKIHQPESNGLVSGKEALRKWWQDAFDRLPALHYQVNTLTANDKRVFMEYIRQVPAEPDMRVAEVLEIADGLIVASRVYHG</sequence>
<organism evidence="2 3">
    <name type="scientific">Chitinophaga varians</name>
    <dbReference type="NCBI Taxonomy" id="2202339"/>
    <lineage>
        <taxon>Bacteria</taxon>
        <taxon>Pseudomonadati</taxon>
        <taxon>Bacteroidota</taxon>
        <taxon>Chitinophagia</taxon>
        <taxon>Chitinophagales</taxon>
        <taxon>Chitinophagaceae</taxon>
        <taxon>Chitinophaga</taxon>
    </lineage>
</organism>
<feature type="domain" description="SnoaL-like" evidence="1">
    <location>
        <begin position="12"/>
        <end position="115"/>
    </location>
</feature>
<dbReference type="InterPro" id="IPR032710">
    <property type="entry name" value="NTF2-like_dom_sf"/>
</dbReference>
<name>A0A847S0M0_9BACT</name>
<dbReference type="Gene3D" id="3.10.450.50">
    <property type="match status" value="1"/>
</dbReference>
<dbReference type="EMBL" id="JABAIA010000002">
    <property type="protein sequence ID" value="NLR66935.1"/>
    <property type="molecule type" value="Genomic_DNA"/>
</dbReference>
<keyword evidence="3" id="KW-1185">Reference proteome</keyword>
<accession>A0A847S0M0</accession>
<dbReference type="AlphaFoldDB" id="A0A847S0M0"/>
<dbReference type="InterPro" id="IPR037401">
    <property type="entry name" value="SnoaL-like"/>
</dbReference>
<gene>
    <name evidence="2" type="ORF">HGH92_21685</name>
</gene>
<dbReference type="SUPFAM" id="SSF54427">
    <property type="entry name" value="NTF2-like"/>
    <property type="match status" value="1"/>
</dbReference>